<dbReference type="EMBL" id="CP000390">
    <property type="protein sequence ID" value="ABG62445.1"/>
    <property type="molecule type" value="Genomic_DNA"/>
</dbReference>
<dbReference type="PANTHER" id="PTHR43709:SF2">
    <property type="entry name" value="DUF453 DOMAIN PROTEIN (AFU_ORTHOLOGUE AFUA_6G00360)"/>
    <property type="match status" value="1"/>
</dbReference>
<comment type="similarity">
    <text evidence="1">Belongs to the PrpF family.</text>
</comment>
<keyword evidence="2 3" id="KW-0413">Isomerase</keyword>
<dbReference type="InterPro" id="IPR007400">
    <property type="entry name" value="PrpF-like"/>
</dbReference>
<evidence type="ECO:0000256" key="1">
    <source>
        <dbReference type="ARBA" id="ARBA00007673"/>
    </source>
</evidence>
<evidence type="ECO:0000313" key="3">
    <source>
        <dbReference type="EMBL" id="ABG62445.1"/>
    </source>
</evidence>
<evidence type="ECO:0000256" key="2">
    <source>
        <dbReference type="ARBA" id="ARBA00023235"/>
    </source>
</evidence>
<dbReference type="Gene3D" id="3.10.310.10">
    <property type="entry name" value="Diaminopimelate Epimerase, Chain A, domain 1"/>
    <property type="match status" value="2"/>
</dbReference>
<dbReference type="Pfam" id="PF04303">
    <property type="entry name" value="PrpF"/>
    <property type="match status" value="1"/>
</dbReference>
<sequence>MVEPRPCSKEEVMNRMQEIRTPDQIAIPAVFMRGGTSKAIVFHARDLPESREARDRIFLAAMGSPDPNERQLNGMGGGLSSLSKVCIIERSKAPGADIDYTFGQVEVLAARVDYNGSCGSMASAMGPFAIDEGLVEAPADGEAVVRIRDVNANKIIVSRFPTRGGKAAVRGDFAVDGIAGTGAPVRLEFQAPGGAHTGSLLPLGGITDTVEVAGIGRIDFSFVDAANPVMFVDAEAVGLTGTELPEEIEAKPGFLDRVETIRRHVTVKAGAAPDLAAAGAVSLPRIAFVAPPKAYTALSGQPFRSDQTDILIRMIGRGRPHRAVPITTALCLAVACRLPGSVPNRMLSGQARDGGDIIVGHPSGAWSIAATVRETPDGPYAEMAGTIMTARRLFQGEVLVPRE</sequence>
<reference evidence="3" key="1">
    <citation type="submission" date="2006-06" db="EMBL/GenBank/DDBJ databases">
        <title>Complete sequence of chromosome of Chelativorans sp. BNC1.</title>
        <authorList>
            <consortium name="US DOE Joint Genome Institute"/>
            <person name="Copeland A."/>
            <person name="Lucas S."/>
            <person name="Lapidus A."/>
            <person name="Barry K."/>
            <person name="Detter J.C."/>
            <person name="Glavina del Rio T."/>
            <person name="Hammon N."/>
            <person name="Israni S."/>
            <person name="Dalin E."/>
            <person name="Tice H."/>
            <person name="Pitluck S."/>
            <person name="Chertkov O."/>
            <person name="Brettin T."/>
            <person name="Bruce D."/>
            <person name="Han C."/>
            <person name="Tapia R."/>
            <person name="Gilna P."/>
            <person name="Schmutz J."/>
            <person name="Larimer F."/>
            <person name="Land M."/>
            <person name="Hauser L."/>
            <person name="Kyrpides N."/>
            <person name="Mikhailova N."/>
            <person name="Richardson P."/>
        </authorList>
    </citation>
    <scope>NUCLEOTIDE SEQUENCE</scope>
    <source>
        <strain evidence="3">BNC1</strain>
    </source>
</reference>
<name>Q11JI0_CHESB</name>
<gene>
    <name evidence="3" type="ordered locus">Meso_1048</name>
</gene>
<organism evidence="3">
    <name type="scientific">Chelativorans sp. (strain BNC1)</name>
    <dbReference type="NCBI Taxonomy" id="266779"/>
    <lineage>
        <taxon>Bacteria</taxon>
        <taxon>Pseudomonadati</taxon>
        <taxon>Pseudomonadota</taxon>
        <taxon>Alphaproteobacteria</taxon>
        <taxon>Hyphomicrobiales</taxon>
        <taxon>Phyllobacteriaceae</taxon>
        <taxon>Chelativorans</taxon>
    </lineage>
</organism>
<proteinExistence type="inferred from homology"/>
<dbReference type="SUPFAM" id="SSF54506">
    <property type="entry name" value="Diaminopimelate epimerase-like"/>
    <property type="match status" value="2"/>
</dbReference>
<dbReference type="STRING" id="266779.Meso_1048"/>
<dbReference type="PANTHER" id="PTHR43709">
    <property type="entry name" value="ACONITATE ISOMERASE-RELATED"/>
    <property type="match status" value="1"/>
</dbReference>
<dbReference type="HOGENOM" id="CLU_026443_2_0_5"/>
<dbReference type="AlphaFoldDB" id="Q11JI0"/>
<dbReference type="eggNOG" id="COG2828">
    <property type="taxonomic scope" value="Bacteria"/>
</dbReference>
<dbReference type="EC" id="5.3.3.6" evidence="3"/>
<protein>
    <submittedName>
        <fullName evidence="3">Methylitaconate delta2-delta3-isomerase</fullName>
        <ecNumber evidence="3">5.3.3.6</ecNumber>
    </submittedName>
</protein>
<dbReference type="KEGG" id="mes:Meso_1048"/>
<dbReference type="GO" id="GO:0050100">
    <property type="term" value="F:methylitaconate delta-isomerase activity"/>
    <property type="evidence" value="ECO:0007669"/>
    <property type="project" value="UniProtKB-EC"/>
</dbReference>
<accession>Q11JI0</accession>